<dbReference type="EMBL" id="JAZGQO010000004">
    <property type="protein sequence ID" value="KAK6187151.1"/>
    <property type="molecule type" value="Genomic_DNA"/>
</dbReference>
<dbReference type="PANTHER" id="PTHR20923:SF1">
    <property type="entry name" value="G PATCH DOMAIN AND ANKYRIN REPEAT-CONTAINING PROTEIN 1"/>
    <property type="match status" value="1"/>
</dbReference>
<dbReference type="InterPro" id="IPR000467">
    <property type="entry name" value="G_patch_dom"/>
</dbReference>
<keyword evidence="1" id="KW-0040">ANK repeat</keyword>
<dbReference type="PROSITE" id="PS50088">
    <property type="entry name" value="ANK_REPEAT"/>
    <property type="match status" value="1"/>
</dbReference>
<dbReference type="Pfam" id="PF12796">
    <property type="entry name" value="Ank_2"/>
    <property type="match status" value="1"/>
</dbReference>
<dbReference type="Gene3D" id="1.25.40.20">
    <property type="entry name" value="Ankyrin repeat-containing domain"/>
    <property type="match status" value="1"/>
</dbReference>
<name>A0AAN8Q4F0_PATCE</name>
<evidence type="ECO:0000259" key="3">
    <source>
        <dbReference type="PROSITE" id="PS50174"/>
    </source>
</evidence>
<sequence>MNFKWTFRNLQSDYQNLIPFVPANDSKEDEESSKKEAPEVSYINGTEIKEYYENLINDDSKKIQKLSQNIVEKYKSRKTHTCRSSAKDRKSSKSKIKKYDTQPATEDVAARSTPTNDDNNRLINRKNSEMLKYSQHGDLIGLRKAVEDGADVNYQDVFGWSALMCGAVAGHRKVVEFLLEKEADANLQNNLKQTVRDMAEQARLFKVVEILDEHKHYFKRKIKIEPETSAKVYCEICKVDVSDRRKHETSTAHLFNRQIKPSEPSFMIPESNRGFQMMLKHGWDKGQGLGSEGQGQKYPVKTVLKRDRHGLGAVAKQKSKVTHFNAKDLQAVQRVRKNVERHVTSRTLSKWEMRRRERKDKNWERDMRHYFNT</sequence>
<feature type="region of interest" description="Disordered" evidence="2">
    <location>
        <begin position="77"/>
        <end position="121"/>
    </location>
</feature>
<dbReference type="InterPro" id="IPR002110">
    <property type="entry name" value="Ankyrin_rpt"/>
</dbReference>
<evidence type="ECO:0000256" key="1">
    <source>
        <dbReference type="PROSITE-ProRule" id="PRU00023"/>
    </source>
</evidence>
<dbReference type="InterPro" id="IPR039146">
    <property type="entry name" value="GPANK1"/>
</dbReference>
<dbReference type="GO" id="GO:0003676">
    <property type="term" value="F:nucleic acid binding"/>
    <property type="evidence" value="ECO:0007669"/>
    <property type="project" value="InterPro"/>
</dbReference>
<dbReference type="PANTHER" id="PTHR20923">
    <property type="entry name" value="BAT4 PROTEIN-RELATED"/>
    <property type="match status" value="1"/>
</dbReference>
<dbReference type="Pfam" id="PF01585">
    <property type="entry name" value="G-patch"/>
    <property type="match status" value="1"/>
</dbReference>
<protein>
    <recommendedName>
        <fullName evidence="3">G-patch domain-containing protein</fullName>
    </recommendedName>
</protein>
<keyword evidence="5" id="KW-1185">Reference proteome</keyword>
<evidence type="ECO:0000313" key="5">
    <source>
        <dbReference type="Proteomes" id="UP001347796"/>
    </source>
</evidence>
<dbReference type="PROSITE" id="PS50174">
    <property type="entry name" value="G_PATCH"/>
    <property type="match status" value="1"/>
</dbReference>
<dbReference type="InterPro" id="IPR036770">
    <property type="entry name" value="Ankyrin_rpt-contain_sf"/>
</dbReference>
<dbReference type="SUPFAM" id="SSF48403">
    <property type="entry name" value="Ankyrin repeat"/>
    <property type="match status" value="1"/>
</dbReference>
<dbReference type="SMART" id="SM00443">
    <property type="entry name" value="G_patch"/>
    <property type="match status" value="1"/>
</dbReference>
<dbReference type="PROSITE" id="PS50297">
    <property type="entry name" value="ANK_REP_REGION"/>
    <property type="match status" value="1"/>
</dbReference>
<dbReference type="Proteomes" id="UP001347796">
    <property type="component" value="Unassembled WGS sequence"/>
</dbReference>
<dbReference type="SMART" id="SM00248">
    <property type="entry name" value="ANK"/>
    <property type="match status" value="2"/>
</dbReference>
<evidence type="ECO:0000313" key="4">
    <source>
        <dbReference type="EMBL" id="KAK6187151.1"/>
    </source>
</evidence>
<evidence type="ECO:0000256" key="2">
    <source>
        <dbReference type="SAM" id="MobiDB-lite"/>
    </source>
</evidence>
<accession>A0AAN8Q4F0</accession>
<dbReference type="AlphaFoldDB" id="A0AAN8Q4F0"/>
<feature type="domain" description="G-patch" evidence="3">
    <location>
        <begin position="270"/>
        <end position="316"/>
    </location>
</feature>
<comment type="caution">
    <text evidence="4">The sequence shown here is derived from an EMBL/GenBank/DDBJ whole genome shotgun (WGS) entry which is preliminary data.</text>
</comment>
<organism evidence="4 5">
    <name type="scientific">Patella caerulea</name>
    <name type="common">Rayed Mediterranean limpet</name>
    <dbReference type="NCBI Taxonomy" id="87958"/>
    <lineage>
        <taxon>Eukaryota</taxon>
        <taxon>Metazoa</taxon>
        <taxon>Spiralia</taxon>
        <taxon>Lophotrochozoa</taxon>
        <taxon>Mollusca</taxon>
        <taxon>Gastropoda</taxon>
        <taxon>Patellogastropoda</taxon>
        <taxon>Patelloidea</taxon>
        <taxon>Patellidae</taxon>
        <taxon>Patella</taxon>
    </lineage>
</organism>
<reference evidence="4 5" key="1">
    <citation type="submission" date="2024-01" db="EMBL/GenBank/DDBJ databases">
        <title>The genome of the rayed Mediterranean limpet Patella caerulea (Linnaeus, 1758).</title>
        <authorList>
            <person name="Anh-Thu Weber A."/>
            <person name="Halstead-Nussloch G."/>
        </authorList>
    </citation>
    <scope>NUCLEOTIDE SEQUENCE [LARGE SCALE GENOMIC DNA]</scope>
    <source>
        <strain evidence="4">AATW-2023a</strain>
        <tissue evidence="4">Whole specimen</tissue>
    </source>
</reference>
<feature type="repeat" description="ANK" evidence="1">
    <location>
        <begin position="158"/>
        <end position="190"/>
    </location>
</feature>
<proteinExistence type="predicted"/>
<gene>
    <name evidence="4" type="ORF">SNE40_005239</name>
</gene>